<dbReference type="AlphaFoldDB" id="C0Z4L9"/>
<dbReference type="STRING" id="358681.BBR47_07690"/>
<dbReference type="HOGENOM" id="CLU_1861366_0_0_9"/>
<name>C0Z4L9_BREBN</name>
<dbReference type="RefSeq" id="WP_012684509.1">
    <property type="nucleotide sequence ID" value="NC_012491.1"/>
</dbReference>
<organism evidence="2 3">
    <name type="scientific">Brevibacillus brevis (strain 47 / JCM 6285 / NBRC 100599)</name>
    <dbReference type="NCBI Taxonomy" id="358681"/>
    <lineage>
        <taxon>Bacteria</taxon>
        <taxon>Bacillati</taxon>
        <taxon>Bacillota</taxon>
        <taxon>Bacilli</taxon>
        <taxon>Bacillales</taxon>
        <taxon>Paenibacillaceae</taxon>
        <taxon>Brevibacillus</taxon>
    </lineage>
</organism>
<evidence type="ECO:0000313" key="2">
    <source>
        <dbReference type="EMBL" id="BAH41746.1"/>
    </source>
</evidence>
<dbReference type="EMBL" id="AP008955">
    <property type="protein sequence ID" value="BAH41746.1"/>
    <property type="molecule type" value="Genomic_DNA"/>
</dbReference>
<proteinExistence type="predicted"/>
<feature type="chain" id="PRO_5002903348" description="DUF3139 domain-containing protein" evidence="1">
    <location>
        <begin position="25"/>
        <end position="135"/>
    </location>
</feature>
<accession>C0Z4L9</accession>
<protein>
    <recommendedName>
        <fullName evidence="4">DUF3139 domain-containing protein</fullName>
    </recommendedName>
</protein>
<evidence type="ECO:0000313" key="3">
    <source>
        <dbReference type="Proteomes" id="UP000001877"/>
    </source>
</evidence>
<dbReference type="Proteomes" id="UP000001877">
    <property type="component" value="Chromosome"/>
</dbReference>
<keyword evidence="3" id="KW-1185">Reference proteome</keyword>
<keyword evidence="1" id="KW-0732">Signal</keyword>
<evidence type="ECO:0000256" key="1">
    <source>
        <dbReference type="SAM" id="SignalP"/>
    </source>
</evidence>
<feature type="signal peptide" evidence="1">
    <location>
        <begin position="1"/>
        <end position="24"/>
    </location>
</feature>
<evidence type="ECO:0008006" key="4">
    <source>
        <dbReference type="Google" id="ProtNLM"/>
    </source>
</evidence>
<reference evidence="2 3" key="1">
    <citation type="submission" date="2005-03" db="EMBL/GenBank/DDBJ databases">
        <title>Brevibacillus brevis strain 47, complete genome.</title>
        <authorList>
            <person name="Hosoyama A."/>
            <person name="Yamada R."/>
            <person name="Hongo Y."/>
            <person name="Terui Y."/>
            <person name="Ankai A."/>
            <person name="Masuyama W."/>
            <person name="Sekiguchi M."/>
            <person name="Takeda T."/>
            <person name="Asano K."/>
            <person name="Ohji S."/>
            <person name="Ichikawa N."/>
            <person name="Narita S."/>
            <person name="Aoki N."/>
            <person name="Miura H."/>
            <person name="Matsushita S."/>
            <person name="Sekigawa T."/>
            <person name="Yamagata H."/>
            <person name="Yoshikawa H."/>
            <person name="Udaka S."/>
            <person name="Tanikawa S."/>
            <person name="Fujita N."/>
        </authorList>
    </citation>
    <scope>NUCLEOTIDE SEQUENCE [LARGE SCALE GENOMIC DNA]</scope>
    <source>
        <strain evidence="3">47 / JCM 6285 / NBRC 100599</strain>
    </source>
</reference>
<dbReference type="KEGG" id="bbe:BBR47_07690"/>
<sequence length="135" mass="14846">MNKRIATLSTVLGVLALSTSLAIAAESNVAPLGTGDDFEISTYASNIHDVTSKSAYLWSYTQGEGKDLEKVRVYSYFYVNGKLKHEAGDNDAEYASVDYEANVAALHKARITSSHYAYNRVGEKVTETTEKVWPE</sequence>
<gene>
    <name evidence="2" type="ordered locus">BBR47_07690</name>
</gene>